<accession>N0DZT2</accession>
<dbReference type="STRING" id="1193181.BN10_1230003"/>
<name>N0DZT2_9MICO</name>
<dbReference type="InterPro" id="IPR003838">
    <property type="entry name" value="ABC3_permease_C"/>
</dbReference>
<evidence type="ECO:0000256" key="6">
    <source>
        <dbReference type="SAM" id="MobiDB-lite"/>
    </source>
</evidence>
<feature type="domain" description="ABC3 transporter permease C-terminal" evidence="8">
    <location>
        <begin position="2"/>
        <end position="69"/>
    </location>
</feature>
<dbReference type="EMBL" id="CAIZ01000028">
    <property type="protein sequence ID" value="CCH68895.1"/>
    <property type="molecule type" value="Genomic_DNA"/>
</dbReference>
<evidence type="ECO:0000313" key="10">
    <source>
        <dbReference type="Proteomes" id="UP000013167"/>
    </source>
</evidence>
<feature type="transmembrane region" description="Helical" evidence="7">
    <location>
        <begin position="41"/>
        <end position="66"/>
    </location>
</feature>
<gene>
    <name evidence="9" type="ORF">BN10_1230003</name>
</gene>
<keyword evidence="10" id="KW-1185">Reference proteome</keyword>
<dbReference type="InterPro" id="IPR004513">
    <property type="entry name" value="FtsX"/>
</dbReference>
<dbReference type="PANTHER" id="PTHR47755">
    <property type="entry name" value="CELL DIVISION PROTEIN FTSX"/>
    <property type="match status" value="1"/>
</dbReference>
<reference evidence="9 10" key="1">
    <citation type="journal article" date="2013" name="ISME J.">
        <title>A metabolic model for members of the genus Tetrasphaera involved in enhanced biological phosphorus removal.</title>
        <authorList>
            <person name="Kristiansen R."/>
            <person name="Nguyen H.T.T."/>
            <person name="Saunders A.M."/>
            <person name="Nielsen J.L."/>
            <person name="Wimmer R."/>
            <person name="Le V.Q."/>
            <person name="McIlroy S.J."/>
            <person name="Petrovski S."/>
            <person name="Seviour R.J."/>
            <person name="Calteau A."/>
            <person name="Nielsen K.L."/>
            <person name="Nielsen P.H."/>
        </authorList>
    </citation>
    <scope>NUCLEOTIDE SEQUENCE [LARGE SCALE GENOMIC DNA]</scope>
    <source>
        <strain evidence="9 10">Lp2</strain>
    </source>
</reference>
<evidence type="ECO:0000259" key="8">
    <source>
        <dbReference type="Pfam" id="PF02687"/>
    </source>
</evidence>
<dbReference type="HOGENOM" id="CLU_2169855_0_0_11"/>
<comment type="caution">
    <text evidence="9">The sequence shown here is derived from an EMBL/GenBank/DDBJ whole genome shotgun (WGS) entry which is preliminary data.</text>
</comment>
<dbReference type="Proteomes" id="UP000013167">
    <property type="component" value="Unassembled WGS sequence"/>
</dbReference>
<dbReference type="AlphaFoldDB" id="N0DZT2"/>
<comment type="subcellular location">
    <subcellularLocation>
        <location evidence="1">Cell membrane</location>
        <topology evidence="1">Multi-pass membrane protein</topology>
    </subcellularLocation>
</comment>
<dbReference type="RefSeq" id="WP_010851749.1">
    <property type="nucleotide sequence ID" value="NZ_HF570956.1"/>
</dbReference>
<evidence type="ECO:0000256" key="1">
    <source>
        <dbReference type="ARBA" id="ARBA00004651"/>
    </source>
</evidence>
<keyword evidence="3 7" id="KW-0812">Transmembrane</keyword>
<dbReference type="Pfam" id="PF02687">
    <property type="entry name" value="FtsX"/>
    <property type="match status" value="1"/>
</dbReference>
<feature type="compositionally biased region" description="Basic residues" evidence="6">
    <location>
        <begin position="90"/>
        <end position="99"/>
    </location>
</feature>
<organism evidence="9 10">
    <name type="scientific">Phycicoccus elongatus Lp2</name>
    <dbReference type="NCBI Taxonomy" id="1193181"/>
    <lineage>
        <taxon>Bacteria</taxon>
        <taxon>Bacillati</taxon>
        <taxon>Actinomycetota</taxon>
        <taxon>Actinomycetes</taxon>
        <taxon>Micrococcales</taxon>
        <taxon>Intrasporangiaceae</taxon>
        <taxon>Phycicoccus</taxon>
    </lineage>
</organism>
<evidence type="ECO:0000256" key="3">
    <source>
        <dbReference type="ARBA" id="ARBA00022692"/>
    </source>
</evidence>
<evidence type="ECO:0000313" key="9">
    <source>
        <dbReference type="EMBL" id="CCH68895.1"/>
    </source>
</evidence>
<evidence type="ECO:0000256" key="5">
    <source>
        <dbReference type="ARBA" id="ARBA00023136"/>
    </source>
</evidence>
<dbReference type="PANTHER" id="PTHR47755:SF1">
    <property type="entry name" value="CELL DIVISION PROTEIN FTSX"/>
    <property type="match status" value="1"/>
</dbReference>
<feature type="region of interest" description="Disordered" evidence="6">
    <location>
        <begin position="86"/>
        <end position="110"/>
    </location>
</feature>
<sequence length="110" mass="12029">MAVCAVLLVATTVRLSAFVRRREIGIMRLVGASSSWSIRLPFLLEVVIVATLIGVALAVGVLWGFLEFVLQGSAVREVAVHPVRDDRRPAQHRAARGRGRPGSSRWCGPW</sequence>
<keyword evidence="5 7" id="KW-0472">Membrane</keyword>
<feature type="compositionally biased region" description="Low complexity" evidence="6">
    <location>
        <begin position="101"/>
        <end position="110"/>
    </location>
</feature>
<dbReference type="GO" id="GO:0005886">
    <property type="term" value="C:plasma membrane"/>
    <property type="evidence" value="ECO:0007669"/>
    <property type="project" value="UniProtKB-SubCell"/>
</dbReference>
<keyword evidence="2" id="KW-1003">Cell membrane</keyword>
<dbReference type="GO" id="GO:0051301">
    <property type="term" value="P:cell division"/>
    <property type="evidence" value="ECO:0007669"/>
    <property type="project" value="InterPro"/>
</dbReference>
<proteinExistence type="predicted"/>
<evidence type="ECO:0000256" key="4">
    <source>
        <dbReference type="ARBA" id="ARBA00022989"/>
    </source>
</evidence>
<evidence type="ECO:0000256" key="2">
    <source>
        <dbReference type="ARBA" id="ARBA00022475"/>
    </source>
</evidence>
<dbReference type="eggNOG" id="COG2177">
    <property type="taxonomic scope" value="Bacteria"/>
</dbReference>
<protein>
    <recommendedName>
        <fullName evidence="8">ABC3 transporter permease C-terminal domain-containing protein</fullName>
    </recommendedName>
</protein>
<evidence type="ECO:0000256" key="7">
    <source>
        <dbReference type="SAM" id="Phobius"/>
    </source>
</evidence>
<keyword evidence="4 7" id="KW-1133">Transmembrane helix</keyword>